<evidence type="ECO:0000256" key="2">
    <source>
        <dbReference type="ARBA" id="ARBA00006434"/>
    </source>
</evidence>
<feature type="region of interest" description="Disordered" evidence="12">
    <location>
        <begin position="570"/>
        <end position="592"/>
    </location>
</feature>
<sequence length="592" mass="65205">MDNVTEAATEEKTRLYFGWLDFTVFGLMLGFSALIGVYFGFCDKKQESRVDYLFGGKTMKTLPVAVSLVASHFSGITLMGVPSEVYYHGTLYWLVNVSSVIVAVIINYVYLPVFYNLQLTSSYEYLQLRFNRSVRVMASVLFTISLLLYVPLVIYVPALAFSYVSGLNIHVITPVVCIICIFYTMLGGLKAVVWIDFLQSVVIVISSFVIIFVGVIKAGGPGTVWQRSSEGGRIQIFEMDPSPFVRATFWNVIIGNIFSWLNYCAVNQGMIQKFLALPSIAKAKKSLVLFTIGIFIIKNISCYTGLIIYASYHDCDPLKAKVIQRQDQLVPYYIMDVAATVPCLPGLFVAGVFSAALSSMASALNSLAGTMYEDFIRPCMKYNVTEKCASYILRLVVIVIGTICVLMVFVVEKLGGILQLAYTTGGVTSGAFLGLFSLGIFFPRANSKGALTGAIVSLLTLSWIAVGAQNAIATGNIKHKTLSTSIEGCSSSNDTIPTVNPVESPPEGAFVLFRISFMYYTMLGSFILLVVGMVVSLLTKPTDPQDLNPYLFAPFLQKYVMKLKEEGRKKDPTETEFLNMSPKEKTSLTEED</sequence>
<dbReference type="InterPro" id="IPR038377">
    <property type="entry name" value="Na/Glc_symporter_sf"/>
</dbReference>
<feature type="transmembrane region" description="Helical" evidence="13">
    <location>
        <begin position="517"/>
        <end position="538"/>
    </location>
</feature>
<dbReference type="EMBL" id="NEVH01010477">
    <property type="protein sequence ID" value="PNF32536.1"/>
    <property type="molecule type" value="Genomic_DNA"/>
</dbReference>
<dbReference type="Proteomes" id="UP000235965">
    <property type="component" value="Unassembled WGS sequence"/>
</dbReference>
<evidence type="ECO:0000256" key="4">
    <source>
        <dbReference type="ARBA" id="ARBA00022475"/>
    </source>
</evidence>
<dbReference type="GO" id="GO:0015293">
    <property type="term" value="F:symporter activity"/>
    <property type="evidence" value="ECO:0007669"/>
    <property type="project" value="TreeGrafter"/>
</dbReference>
<dbReference type="NCBIfam" id="TIGR00813">
    <property type="entry name" value="sss"/>
    <property type="match status" value="1"/>
</dbReference>
<feature type="transmembrane region" description="Helical" evidence="13">
    <location>
        <begin position="93"/>
        <end position="115"/>
    </location>
</feature>
<evidence type="ECO:0000313" key="14">
    <source>
        <dbReference type="EMBL" id="PNF32536.1"/>
    </source>
</evidence>
<name>A0A2J7QVC9_9NEOP</name>
<comment type="subcellular location">
    <subcellularLocation>
        <location evidence="1">Cell membrane</location>
        <topology evidence="1">Multi-pass membrane protein</topology>
    </subcellularLocation>
</comment>
<dbReference type="PANTHER" id="PTHR42985:SF21">
    <property type="entry name" value="SODIUM-DEPENDENT MULTIVITAMIN TRANSPORTER-LIKE PROTEIN"/>
    <property type="match status" value="1"/>
</dbReference>
<dbReference type="Pfam" id="PF00474">
    <property type="entry name" value="SSF"/>
    <property type="match status" value="1"/>
</dbReference>
<dbReference type="OrthoDB" id="6132759at2759"/>
<evidence type="ECO:0000256" key="1">
    <source>
        <dbReference type="ARBA" id="ARBA00004651"/>
    </source>
</evidence>
<feature type="transmembrane region" description="Helical" evidence="13">
    <location>
        <begin position="391"/>
        <end position="411"/>
    </location>
</feature>
<dbReference type="PROSITE" id="PS50283">
    <property type="entry name" value="NA_SOLUT_SYMP_3"/>
    <property type="match status" value="1"/>
</dbReference>
<feature type="transmembrane region" description="Helical" evidence="13">
    <location>
        <begin position="247"/>
        <end position="266"/>
    </location>
</feature>
<evidence type="ECO:0000256" key="7">
    <source>
        <dbReference type="ARBA" id="ARBA00023053"/>
    </source>
</evidence>
<feature type="transmembrane region" description="Helical" evidence="13">
    <location>
        <begin position="62"/>
        <end position="81"/>
    </location>
</feature>
<keyword evidence="9 13" id="KW-0472">Membrane</keyword>
<dbReference type="Gene3D" id="1.20.1730.10">
    <property type="entry name" value="Sodium/glucose cotransporter"/>
    <property type="match status" value="1"/>
</dbReference>
<dbReference type="PANTHER" id="PTHR42985">
    <property type="entry name" value="SODIUM-COUPLED MONOCARBOXYLATE TRANSPORTER"/>
    <property type="match status" value="1"/>
</dbReference>
<evidence type="ECO:0000256" key="9">
    <source>
        <dbReference type="ARBA" id="ARBA00023136"/>
    </source>
</evidence>
<evidence type="ECO:0000256" key="13">
    <source>
        <dbReference type="SAM" id="Phobius"/>
    </source>
</evidence>
<accession>A0A2J7QVC9</accession>
<dbReference type="STRING" id="105785.A0A2J7QVC9"/>
<keyword evidence="10" id="KW-0739">Sodium transport</keyword>
<evidence type="ECO:0000256" key="6">
    <source>
        <dbReference type="ARBA" id="ARBA00022989"/>
    </source>
</evidence>
<evidence type="ECO:0000256" key="11">
    <source>
        <dbReference type="RuleBase" id="RU362091"/>
    </source>
</evidence>
<keyword evidence="6 13" id="KW-1133">Transmembrane helix</keyword>
<feature type="transmembrane region" description="Helical" evidence="13">
    <location>
        <begin position="193"/>
        <end position="216"/>
    </location>
</feature>
<keyword evidence="4" id="KW-1003">Cell membrane</keyword>
<keyword evidence="3" id="KW-0813">Transport</keyword>
<dbReference type="CDD" id="cd11492">
    <property type="entry name" value="SLC5sbd_NIS-SMVT"/>
    <property type="match status" value="1"/>
</dbReference>
<feature type="compositionally biased region" description="Basic and acidic residues" evidence="12">
    <location>
        <begin position="582"/>
        <end position="592"/>
    </location>
</feature>
<evidence type="ECO:0000256" key="5">
    <source>
        <dbReference type="ARBA" id="ARBA00022692"/>
    </source>
</evidence>
<evidence type="ECO:0000256" key="8">
    <source>
        <dbReference type="ARBA" id="ARBA00023065"/>
    </source>
</evidence>
<comment type="similarity">
    <text evidence="2 11">Belongs to the sodium:solute symporter (SSF) (TC 2.A.21) family.</text>
</comment>
<dbReference type="InterPro" id="IPR051163">
    <property type="entry name" value="Sodium:Solute_Symporter_SSF"/>
</dbReference>
<dbReference type="EMBL" id="NEVH01010477">
    <property type="protein sequence ID" value="PNF32537.1"/>
    <property type="molecule type" value="Genomic_DNA"/>
</dbReference>
<keyword evidence="15" id="KW-1185">Reference proteome</keyword>
<reference evidence="14 15" key="1">
    <citation type="submission" date="2017-12" db="EMBL/GenBank/DDBJ databases">
        <title>Hemimetabolous genomes reveal molecular basis of termite eusociality.</title>
        <authorList>
            <person name="Harrison M.C."/>
            <person name="Jongepier E."/>
            <person name="Robertson H.M."/>
            <person name="Arning N."/>
            <person name="Bitard-Feildel T."/>
            <person name="Chao H."/>
            <person name="Childers C.P."/>
            <person name="Dinh H."/>
            <person name="Doddapaneni H."/>
            <person name="Dugan S."/>
            <person name="Gowin J."/>
            <person name="Greiner C."/>
            <person name="Han Y."/>
            <person name="Hu H."/>
            <person name="Hughes D.S.T."/>
            <person name="Huylmans A.-K."/>
            <person name="Kemena C."/>
            <person name="Kremer L.P.M."/>
            <person name="Lee S.L."/>
            <person name="Lopez-Ezquerra A."/>
            <person name="Mallet L."/>
            <person name="Monroy-Kuhn J.M."/>
            <person name="Moser A."/>
            <person name="Murali S.C."/>
            <person name="Muzny D.M."/>
            <person name="Otani S."/>
            <person name="Piulachs M.-D."/>
            <person name="Poelchau M."/>
            <person name="Qu J."/>
            <person name="Schaub F."/>
            <person name="Wada-Katsumata A."/>
            <person name="Worley K.C."/>
            <person name="Xie Q."/>
            <person name="Ylla G."/>
            <person name="Poulsen M."/>
            <person name="Gibbs R.A."/>
            <person name="Schal C."/>
            <person name="Richards S."/>
            <person name="Belles X."/>
            <person name="Korb J."/>
            <person name="Bornberg-Bauer E."/>
        </authorList>
    </citation>
    <scope>NUCLEOTIDE SEQUENCE [LARGE SCALE GENOMIC DNA]</scope>
    <source>
        <tissue evidence="14">Whole body</tissue>
    </source>
</reference>
<dbReference type="GO" id="GO:0006814">
    <property type="term" value="P:sodium ion transport"/>
    <property type="evidence" value="ECO:0007669"/>
    <property type="project" value="UniProtKB-KW"/>
</dbReference>
<organism evidence="14 15">
    <name type="scientific">Cryptotermes secundus</name>
    <dbReference type="NCBI Taxonomy" id="105785"/>
    <lineage>
        <taxon>Eukaryota</taxon>
        <taxon>Metazoa</taxon>
        <taxon>Ecdysozoa</taxon>
        <taxon>Arthropoda</taxon>
        <taxon>Hexapoda</taxon>
        <taxon>Insecta</taxon>
        <taxon>Pterygota</taxon>
        <taxon>Neoptera</taxon>
        <taxon>Polyneoptera</taxon>
        <taxon>Dictyoptera</taxon>
        <taxon>Blattodea</taxon>
        <taxon>Blattoidea</taxon>
        <taxon>Termitoidae</taxon>
        <taxon>Kalotermitidae</taxon>
        <taxon>Cryptotermitinae</taxon>
        <taxon>Cryptotermes</taxon>
    </lineage>
</organism>
<feature type="transmembrane region" description="Helical" evidence="13">
    <location>
        <begin position="332"/>
        <end position="357"/>
    </location>
</feature>
<feature type="transmembrane region" description="Helical" evidence="13">
    <location>
        <begin position="287"/>
        <end position="312"/>
    </location>
</feature>
<dbReference type="GO" id="GO:0005886">
    <property type="term" value="C:plasma membrane"/>
    <property type="evidence" value="ECO:0007669"/>
    <property type="project" value="UniProtKB-SubCell"/>
</dbReference>
<keyword evidence="5 13" id="KW-0812">Transmembrane</keyword>
<dbReference type="InParanoid" id="A0A2J7QVC9"/>
<keyword evidence="8" id="KW-0406">Ion transport</keyword>
<dbReference type="InterPro" id="IPR001734">
    <property type="entry name" value="Na/solute_symporter"/>
</dbReference>
<evidence type="ECO:0000256" key="10">
    <source>
        <dbReference type="ARBA" id="ARBA00023201"/>
    </source>
</evidence>
<feature type="transmembrane region" description="Helical" evidence="13">
    <location>
        <begin position="22"/>
        <end position="41"/>
    </location>
</feature>
<feature type="transmembrane region" description="Helical" evidence="13">
    <location>
        <begin position="417"/>
        <end position="442"/>
    </location>
</feature>
<evidence type="ECO:0000256" key="3">
    <source>
        <dbReference type="ARBA" id="ARBA00022448"/>
    </source>
</evidence>
<feature type="transmembrane region" description="Helical" evidence="13">
    <location>
        <begin position="167"/>
        <end position="186"/>
    </location>
</feature>
<dbReference type="AlphaFoldDB" id="A0A2J7QVC9"/>
<evidence type="ECO:0000256" key="12">
    <source>
        <dbReference type="SAM" id="MobiDB-lite"/>
    </source>
</evidence>
<comment type="caution">
    <text evidence="14">The sequence shown here is derived from an EMBL/GenBank/DDBJ whole genome shotgun (WGS) entry which is preliminary data.</text>
</comment>
<proteinExistence type="inferred from homology"/>
<keyword evidence="7" id="KW-0915">Sodium</keyword>
<feature type="transmembrane region" description="Helical" evidence="13">
    <location>
        <begin position="136"/>
        <end position="161"/>
    </location>
</feature>
<feature type="transmembrane region" description="Helical" evidence="13">
    <location>
        <begin position="449"/>
        <end position="472"/>
    </location>
</feature>
<protein>
    <submittedName>
        <fullName evidence="14">Sodium-coupled monocarboxylate transporter 2</fullName>
    </submittedName>
</protein>
<evidence type="ECO:0000313" key="15">
    <source>
        <dbReference type="Proteomes" id="UP000235965"/>
    </source>
</evidence>
<gene>
    <name evidence="14" type="primary">SLC5A12_1</name>
    <name evidence="14" type="ORF">B7P43_G02451</name>
</gene>